<reference evidence="1 2" key="1">
    <citation type="submission" date="2018-04" db="EMBL/GenBank/DDBJ databases">
        <title>Genome sequencing of Flavobacterium sp. HYN0048.</title>
        <authorList>
            <person name="Yi H."/>
            <person name="Baek C."/>
        </authorList>
    </citation>
    <scope>NUCLEOTIDE SEQUENCE [LARGE SCALE GENOMIC DNA]</scope>
    <source>
        <strain evidence="1 2">HYN0048</strain>
    </source>
</reference>
<dbReference type="RefSeq" id="WP_108370348.1">
    <property type="nucleotide sequence ID" value="NZ_CP028811.1"/>
</dbReference>
<evidence type="ECO:0000313" key="1">
    <source>
        <dbReference type="EMBL" id="AWA29764.1"/>
    </source>
</evidence>
<dbReference type="KEGG" id="fmg:HYN48_06555"/>
<dbReference type="Proteomes" id="UP000244193">
    <property type="component" value="Chromosome"/>
</dbReference>
<dbReference type="InterPro" id="IPR006626">
    <property type="entry name" value="PbH1"/>
</dbReference>
<evidence type="ECO:0008006" key="3">
    <source>
        <dbReference type="Google" id="ProtNLM"/>
    </source>
</evidence>
<dbReference type="NCBIfam" id="NF033708">
    <property type="entry name" value="T9SS_Cterm_ChiA"/>
    <property type="match status" value="1"/>
</dbReference>
<organism evidence="1 2">
    <name type="scientific">Flavobacterium magnum</name>
    <dbReference type="NCBI Taxonomy" id="2162713"/>
    <lineage>
        <taxon>Bacteria</taxon>
        <taxon>Pseudomonadati</taxon>
        <taxon>Bacteroidota</taxon>
        <taxon>Flavobacteriia</taxon>
        <taxon>Flavobacteriales</taxon>
        <taxon>Flavobacteriaceae</taxon>
        <taxon>Flavobacterium</taxon>
    </lineage>
</organism>
<dbReference type="SMART" id="SM00710">
    <property type="entry name" value="PbH1"/>
    <property type="match status" value="13"/>
</dbReference>
<accession>A0A2S0RDQ7</accession>
<sequence length="2833" mass="288502">MQRILLLFENGSTYPKRIKLLLAVLLLCVANFVTAQSNGIYESYAILSINGGANAYYDMNAATANPDFQGANLGTFTLGTNSLVVKGGQNKTFKCSGGDITNGHLRWRVWLTSAGASGTFNTENYGFVSNDGGGCGGNQTWEGTGGTTNIIAGRVPGNYTLEVYSDADGVPGTVFSSNGGNNYKATFTVQADPALPVLVSSTTGLTTLTGYATLKAAFDAVNAGTHTGVISIYIGGNTTEAAIASLNASGSGSASYTSMSIVPVGGGARTITGSMATELILFNGADNVTVDGLNTGGNSLTISNTSIAATSGTSTLKFIGGATSNTITNCNVLGSATMSVVTNGGTIFFSTDGITANGNDNNTISNCNIGPAGGNLPSKAIYGNGSTTTTAIGNSGIVITNNNIFDFFAPAVTSAGINVSGGCNTWSITNNRFYQTGTRTWTAGAQHSPIWISATTATSGAQTFTITGNIIGYASNTQTGTYTLTGAGSSARFWGIHFNGISTGAATTISNNTVAAVSMTGVTSSGSGTSSPFMGIFFQEGNGLTNGNTIGSQSATGSLVFSTTTTGATDAYGIFNFTSNTWTSSNNNIGGISVTNLGASGTFIVYGIRAFTGTTVLWTAAGNNIGGTVANSIQLNATGASSQVVGMFTSNAPSLLTGNTIRNLTSNIGTGTGTAASVIGILTTASSASGTLSQNSIFNLTNTNASAASTVTGIQYGGTTTGIIERNLIYGLTAATNAATAEINGIRVGSGTSVYKNNMIAIGDGIANAIQVNGINEPAGTDSFFNNSVYIGGAPTAGTANSFAFNSSVTTNTRSFRDNIFVNNRSNNGATGKNYIVRVGGTAANPAGLTINNNIYNATGTGAVFGLFNALDVISLPAWRTAVGQDADSFDTDPKFVAPANAIPNLHINPAVASAAEANGFLIASVTDDFDGQTRSGLTPTDIGADAGNFTGLDLAAPVISYTTLSNDVVNTTRAFTNVTITDVTGVNVTPGTKPRLYYKKSADANDLTGWKFVEANGTTSPFDFTIDYSLLNAGSVSVNDVIQYFVVAQDTAGPNVGINSGTFNTPATSVALASGQFPITGTINSYSVLTALSGIKTVCPSGCDYPTLTVAGGAFSAVNSSIVTGNVTLQIAGDLTAETGAVTLNEFAAPYSVTIKPVGSARAISGTSSTTLIMLFGADNVIIDGSLGSTANTICPASSATRDLTITNTNSSTTSGVIGITNNGTNGASNNTIKNCNIVGNSNTTTRTGIGSVNTGATGGNNNNSFINNNLSKSLFGISVQGLSAVAKNSGTTINQNVIATASPNNVQIGGIFVGFETGDTISGNTVSGINSATDAFGISLGLNSWLATTTTGSEVVNTTISNNIIGTVQNTGTNSSAGILVGPAASGTNRIINNEVYGVIGNATVGDITTGIFVIPATGSSLQVYHNTVSMTGDRGTGTTGSSLALAVGGADTAIDIRNNIFVNKQTTVAAGKSYAIGFGYSTFANLTSNNNNFFTSGANANFAVTSALNTGTDRTSLANLQAATGKDAASLNINAVFTSSNDLRPAANLTNVPLTNAGADLSAVVPSDIDCAARSTTPSLGFKEFSVDVCSGANAGTASAALSIICGSGSTTISSAGYSTGLNTTYLWQSSVDAAFTTPVDIGVASANYSSLNTGTITSTTYYRLVVECTAVPVTNISNVVTVTVNTVPVVNVTPPSATICSGGTVNLVANGATTYSWSPGTGLDATTGASVNANPTVTTTYTVIGTTNGCASAPVNVTVTVNPVPLTPVAGSNTPVCEGGTLNLTSSIVTLPGYTMNGNSGVSFIDISGTGTSAGTIADDSEHNLTIPSFTFNGVAYTTARVGNNGVLVFGTTTGDIIFNNSALPQGIAASTTATSGLITGTGNSLAAIVANWDDMQPLDASSTIKTQTVGNLYIIQWSNEDNFNAAGSGTITFQIQLDTTTGQIHLVYPDLTYGVPAFDAAASATIGLNYSASSALQYSFNTASIVDGQSVTFTPNTVNYSWTGPNSFSSSLQNPSISNVTTAASGTYVVTATNPNTGCFSTASTVVAVTPAAVGGSVTGGTTICSGSTSGILTLSGDTGTIVRWESSVSPFITWSPIANTTHTYTSGALTQTMRFRAVLQNGACTPVNSNYTTVTVDAPSVGGSVTGGTSVCSGATSGLLTLAGETGAVVRWESSVSPFTTWSPIVNTANTYTSGVLTQDTAFRAMVQNGVCGEANSSATTVTVSPISVGGAVNGGSSVCSGSNSGILTLSGHTGSVVRWESSVSPFTTWTPIANTNTTYVSGAITVETHFRAVVQSGSCSEATSSETIVTVGGSSTTWSSGSWSNGVPNSTSAAVINGNFTAAADLYACTLTIQSGTVSFAGGFDAYVNGKVTVTSGTLTFEDGSDLVQTNEIANTGNIKYKRTANLIRQDYVYWSSPVSGQLLQAFSPNTLNTRFYNLNEPSNSFAQIASPSTTAFEAARGYMIRAANNHPAVLTPWTGTFTGVPNNGLQTIPVTVTGQGYNMIGNPYPSTIDADLYLAEPGNAGTLYFWTHISQAAASGANYASYNLSGGTAAQAGGDVPTGVIRGGQGFVQLKTSAGNATFTNAMRTADGGSFYRSSNTVEKHRMWFNLSTPSHAMNQILIGYIDGATMGVDSQYDGKLIEGGASISSIIGDTNYLIQGRSLPFVDTDVVPLNFNADTAGVYTISLDHVDGLFEGNQNIYLKDNFTATVHDIKQGGYTFTSAPGAFADRFEVVYQASPLAVEDPVFDSKSIVVYKDQGIIHINSGQVEMSGVKVFDIRGRLIYRKDGINANDTLLENLRAEEQVLLVRITSTDNVTVTRKVAN</sequence>
<dbReference type="OrthoDB" id="1652165at2"/>
<evidence type="ECO:0000313" key="2">
    <source>
        <dbReference type="Proteomes" id="UP000244193"/>
    </source>
</evidence>
<proteinExistence type="predicted"/>
<protein>
    <recommendedName>
        <fullName evidence="3">Secretion system C-terminal sorting domain-containing protein</fullName>
    </recommendedName>
</protein>
<dbReference type="InterPro" id="IPR012334">
    <property type="entry name" value="Pectin_lyas_fold"/>
</dbReference>
<dbReference type="Gene3D" id="2.160.20.10">
    <property type="entry name" value="Single-stranded right-handed beta-helix, Pectin lyase-like"/>
    <property type="match status" value="1"/>
</dbReference>
<keyword evidence="2" id="KW-1185">Reference proteome</keyword>
<name>A0A2S0RDQ7_9FLAO</name>
<gene>
    <name evidence="1" type="ORF">HYN48_06555</name>
</gene>
<dbReference type="EMBL" id="CP028811">
    <property type="protein sequence ID" value="AWA29764.1"/>
    <property type="molecule type" value="Genomic_DNA"/>
</dbReference>